<comment type="caution">
    <text evidence="1">The sequence shown here is derived from an EMBL/GenBank/DDBJ whole genome shotgun (WGS) entry which is preliminary data.</text>
</comment>
<sequence length="33" mass="3488">MIARYAPTHAPEKLADKIEAALAVPAPSPKTND</sequence>
<proteinExistence type="predicted"/>
<gene>
    <name evidence="1" type="ORF">JOF29_002433</name>
</gene>
<keyword evidence="1" id="KW-0575">Peroxidase</keyword>
<dbReference type="EMBL" id="JAGINT010000001">
    <property type="protein sequence ID" value="MBP2351350.1"/>
    <property type="molecule type" value="Genomic_DNA"/>
</dbReference>
<keyword evidence="1" id="KW-0560">Oxidoreductase</keyword>
<evidence type="ECO:0000313" key="1">
    <source>
        <dbReference type="EMBL" id="MBP2351350.1"/>
    </source>
</evidence>
<reference evidence="1 2" key="1">
    <citation type="submission" date="2021-03" db="EMBL/GenBank/DDBJ databases">
        <title>Sequencing the genomes of 1000 actinobacteria strains.</title>
        <authorList>
            <person name="Klenk H.-P."/>
        </authorList>
    </citation>
    <scope>NUCLEOTIDE SEQUENCE [LARGE SCALE GENOMIC DNA]</scope>
    <source>
        <strain evidence="1 2">DSM 18824</strain>
    </source>
</reference>
<protein>
    <submittedName>
        <fullName evidence="1">Glutathione peroxidase-family protein</fullName>
    </submittedName>
</protein>
<keyword evidence="2" id="KW-1185">Reference proteome</keyword>
<organism evidence="1 2">
    <name type="scientific">Kribbella aluminosa</name>
    <dbReference type="NCBI Taxonomy" id="416017"/>
    <lineage>
        <taxon>Bacteria</taxon>
        <taxon>Bacillati</taxon>
        <taxon>Actinomycetota</taxon>
        <taxon>Actinomycetes</taxon>
        <taxon>Propionibacteriales</taxon>
        <taxon>Kribbellaceae</taxon>
        <taxon>Kribbella</taxon>
    </lineage>
</organism>
<dbReference type="GO" id="GO:0004601">
    <property type="term" value="F:peroxidase activity"/>
    <property type="evidence" value="ECO:0007669"/>
    <property type="project" value="UniProtKB-KW"/>
</dbReference>
<name>A0ABS4UI75_9ACTN</name>
<evidence type="ECO:0000313" key="2">
    <source>
        <dbReference type="Proteomes" id="UP000755585"/>
    </source>
</evidence>
<dbReference type="Proteomes" id="UP000755585">
    <property type="component" value="Unassembled WGS sequence"/>
</dbReference>
<accession>A0ABS4UI75</accession>